<keyword evidence="10" id="KW-1003">Cell membrane</keyword>
<evidence type="ECO:0000256" key="3">
    <source>
        <dbReference type="ARBA" id="ARBA00007681"/>
    </source>
</evidence>
<dbReference type="GO" id="GO:0042777">
    <property type="term" value="P:proton motive force-driven plasma membrane ATP synthesis"/>
    <property type="evidence" value="ECO:0007669"/>
    <property type="project" value="UniProtKB-UniRule"/>
</dbReference>
<dbReference type="NCBIfam" id="TIGR01146">
    <property type="entry name" value="ATPsyn_F1gamma"/>
    <property type="match status" value="1"/>
</dbReference>
<dbReference type="EMBL" id="BBVC01000061">
    <property type="protein sequence ID" value="GAO98469.1"/>
    <property type="molecule type" value="Genomic_DNA"/>
</dbReference>
<dbReference type="STRING" id="1629334.Cva_01130"/>
<dbReference type="InterPro" id="IPR035968">
    <property type="entry name" value="ATP_synth_F1_ATPase_gsu"/>
</dbReference>
<dbReference type="SUPFAM" id="SSF52943">
    <property type="entry name" value="ATP synthase (F1-ATPase), gamma subunit"/>
    <property type="match status" value="1"/>
</dbReference>
<keyword evidence="8 10" id="KW-0139">CF(1)</keyword>
<dbReference type="InterPro" id="IPR000131">
    <property type="entry name" value="ATP_synth_F1_gsu"/>
</dbReference>
<dbReference type="Gene3D" id="1.10.287.80">
    <property type="entry name" value="ATP synthase, gamma subunit, helix hairpin domain"/>
    <property type="match status" value="1"/>
</dbReference>
<keyword evidence="12" id="KW-1185">Reference proteome</keyword>
<name>A0A0K8MF43_9PROT</name>
<dbReference type="GO" id="GO:0005886">
    <property type="term" value="C:plasma membrane"/>
    <property type="evidence" value="ECO:0007669"/>
    <property type="project" value="UniProtKB-SubCell"/>
</dbReference>
<dbReference type="HAMAP" id="MF_00815">
    <property type="entry name" value="ATP_synth_gamma_bact"/>
    <property type="match status" value="1"/>
</dbReference>
<dbReference type="PANTHER" id="PTHR11693">
    <property type="entry name" value="ATP SYNTHASE GAMMA CHAIN"/>
    <property type="match status" value="1"/>
</dbReference>
<dbReference type="PIRSF" id="PIRSF039089">
    <property type="entry name" value="ATP_synthase_gamma"/>
    <property type="match status" value="1"/>
</dbReference>
<dbReference type="InterPro" id="IPR023632">
    <property type="entry name" value="ATP_synth_F1_gsu_CS"/>
</dbReference>
<dbReference type="OrthoDB" id="9812769at2"/>
<dbReference type="Pfam" id="PF00231">
    <property type="entry name" value="ATP-synt"/>
    <property type="match status" value="1"/>
</dbReference>
<sequence length="295" mass="33373">MPSLKELRTRKKSVQATKKITSAMKLIAAAKLRRAQEHAQAARPYAMMMSEMLGDLISRITNSSMTPKLLGGTGQEKTHLIIAATSNRGLCGGFNTSIIRHVRHMIQEEETRKRDIKIICIGRKGYDQLKRDYSKYIITTFEALDKPSFSDASNVSQYMLEIFEKNEFDICTIVYNKFISALTQKVTDHRLIPYTPLDSSLLLSAENNKSLVPYCYEPTENQVLTQLLPQNLRIQIFRALLENVASEQGARMAAMDGATRNAEEMIQNLDLTYNRTRQAFITKELIEIVSGAEAL</sequence>
<evidence type="ECO:0000256" key="2">
    <source>
        <dbReference type="ARBA" id="ARBA00004170"/>
    </source>
</evidence>
<evidence type="ECO:0000256" key="8">
    <source>
        <dbReference type="ARBA" id="ARBA00023196"/>
    </source>
</evidence>
<evidence type="ECO:0000256" key="4">
    <source>
        <dbReference type="ARBA" id="ARBA00022448"/>
    </source>
</evidence>
<reference evidence="11 12" key="1">
    <citation type="submission" date="2015-03" db="EMBL/GenBank/DDBJ databases">
        <title>Caedibacter varicaedens, whole genome shotgun sequence.</title>
        <authorList>
            <person name="Suzuki H."/>
            <person name="Dapper A.L."/>
            <person name="Gibson A.K."/>
            <person name="Jackson C."/>
            <person name="Lee H."/>
            <person name="Pejaver V.R."/>
            <person name="Doak T."/>
            <person name="Lynch M."/>
        </authorList>
    </citation>
    <scope>NUCLEOTIDE SEQUENCE [LARGE SCALE GENOMIC DNA]</scope>
</reference>
<evidence type="ECO:0000256" key="10">
    <source>
        <dbReference type="HAMAP-Rule" id="MF_00815"/>
    </source>
</evidence>
<evidence type="ECO:0000313" key="12">
    <source>
        <dbReference type="Proteomes" id="UP000036771"/>
    </source>
</evidence>
<dbReference type="GO" id="GO:0046933">
    <property type="term" value="F:proton-transporting ATP synthase activity, rotational mechanism"/>
    <property type="evidence" value="ECO:0007669"/>
    <property type="project" value="UniProtKB-UniRule"/>
</dbReference>
<dbReference type="PRINTS" id="PR00126">
    <property type="entry name" value="ATPASEGAMMA"/>
</dbReference>
<keyword evidence="6 10" id="KW-0406">Ion transport</keyword>
<protein>
    <recommendedName>
        <fullName evidence="10">ATP synthase gamma chain</fullName>
    </recommendedName>
    <alternativeName>
        <fullName evidence="10">ATP synthase F1 sector gamma subunit</fullName>
    </alternativeName>
    <alternativeName>
        <fullName evidence="10">F-ATPase gamma subunit</fullName>
    </alternativeName>
</protein>
<evidence type="ECO:0000256" key="1">
    <source>
        <dbReference type="ARBA" id="ARBA00003456"/>
    </source>
</evidence>
<dbReference type="AlphaFoldDB" id="A0A0K8MF43"/>
<keyword evidence="9 10" id="KW-0066">ATP synthesis</keyword>
<gene>
    <name evidence="10 11" type="primary">atpG</name>
    <name evidence="11" type="ORF">Cva_01130</name>
</gene>
<dbReference type="PROSITE" id="PS00153">
    <property type="entry name" value="ATPASE_GAMMA"/>
    <property type="match status" value="1"/>
</dbReference>
<comment type="similarity">
    <text evidence="3 10">Belongs to the ATPase gamma chain family.</text>
</comment>
<dbReference type="Gene3D" id="3.40.1380.10">
    <property type="match status" value="1"/>
</dbReference>
<evidence type="ECO:0000256" key="7">
    <source>
        <dbReference type="ARBA" id="ARBA00023136"/>
    </source>
</evidence>
<comment type="subcellular location">
    <subcellularLocation>
        <location evidence="10">Cell membrane</location>
        <topology evidence="10">Peripheral membrane protein</topology>
    </subcellularLocation>
    <subcellularLocation>
        <location evidence="2">Membrane</location>
        <topology evidence="2">Peripheral membrane protein</topology>
    </subcellularLocation>
</comment>
<evidence type="ECO:0000256" key="9">
    <source>
        <dbReference type="ARBA" id="ARBA00023310"/>
    </source>
</evidence>
<keyword evidence="5 10" id="KW-0375">Hydrogen ion transport</keyword>
<evidence type="ECO:0000313" key="11">
    <source>
        <dbReference type="EMBL" id="GAO98469.1"/>
    </source>
</evidence>
<keyword evidence="7 10" id="KW-0472">Membrane</keyword>
<comment type="subunit">
    <text evidence="10">F-type ATPases have 2 components, CF(1) - the catalytic core - and CF(0) - the membrane proton channel. CF(1) has five subunits: alpha(3), beta(3), gamma(1), delta(1), epsilon(1). CF(0) has three main subunits: a, b and c.</text>
</comment>
<comment type="caution">
    <text evidence="11">The sequence shown here is derived from an EMBL/GenBank/DDBJ whole genome shotgun (WGS) entry which is preliminary data.</text>
</comment>
<evidence type="ECO:0000256" key="5">
    <source>
        <dbReference type="ARBA" id="ARBA00022781"/>
    </source>
</evidence>
<proteinExistence type="inferred from homology"/>
<dbReference type="Proteomes" id="UP000036771">
    <property type="component" value="Unassembled WGS sequence"/>
</dbReference>
<accession>A0A0K8MF43</accession>
<comment type="function">
    <text evidence="1 10">Produces ATP from ADP in the presence of a proton gradient across the membrane. The gamma chain is believed to be important in regulating ATPase activity and the flow of protons through the CF(0) complex.</text>
</comment>
<dbReference type="GO" id="GO:0045259">
    <property type="term" value="C:proton-transporting ATP synthase complex"/>
    <property type="evidence" value="ECO:0007669"/>
    <property type="project" value="UniProtKB-KW"/>
</dbReference>
<dbReference type="GO" id="GO:0005524">
    <property type="term" value="F:ATP binding"/>
    <property type="evidence" value="ECO:0007669"/>
    <property type="project" value="UniProtKB-UniRule"/>
</dbReference>
<organism evidence="11 12">
    <name type="scientific">Caedimonas varicaedens</name>
    <dbReference type="NCBI Taxonomy" id="1629334"/>
    <lineage>
        <taxon>Bacteria</taxon>
        <taxon>Pseudomonadati</taxon>
        <taxon>Pseudomonadota</taxon>
        <taxon>Alphaproteobacteria</taxon>
        <taxon>Holosporales</taxon>
        <taxon>Caedimonadaceae</taxon>
        <taxon>Caedimonas</taxon>
    </lineage>
</organism>
<dbReference type="NCBIfam" id="NF004146">
    <property type="entry name" value="PRK05621.1-4"/>
    <property type="match status" value="1"/>
</dbReference>
<dbReference type="PANTHER" id="PTHR11693:SF22">
    <property type="entry name" value="ATP SYNTHASE SUBUNIT GAMMA, MITOCHONDRIAL"/>
    <property type="match status" value="1"/>
</dbReference>
<keyword evidence="4 10" id="KW-0813">Transport</keyword>
<dbReference type="FunFam" id="1.10.287.80:FF:000001">
    <property type="entry name" value="ATP synthase gamma chain"/>
    <property type="match status" value="1"/>
</dbReference>
<evidence type="ECO:0000256" key="6">
    <source>
        <dbReference type="ARBA" id="ARBA00023065"/>
    </source>
</evidence>
<dbReference type="CDD" id="cd12151">
    <property type="entry name" value="F1-ATPase_gamma"/>
    <property type="match status" value="1"/>
</dbReference>